<keyword evidence="4 7" id="KW-0949">S-adenosyl-L-methionine</keyword>
<reference evidence="8" key="1">
    <citation type="journal article" date="2018" name="Genome Biol.">
        <title>SKESA: strategic k-mer extension for scrupulous assemblies.</title>
        <authorList>
            <person name="Souvorov A."/>
            <person name="Agarwala R."/>
            <person name="Lipman D.J."/>
        </authorList>
    </citation>
    <scope>NUCLEOTIDE SEQUENCE</scope>
    <source>
        <strain evidence="8">Salmonella enterica</strain>
    </source>
</reference>
<evidence type="ECO:0000256" key="2">
    <source>
        <dbReference type="ARBA" id="ARBA00022603"/>
    </source>
</evidence>
<dbReference type="PANTHER" id="PTHR10629:SF52">
    <property type="entry name" value="DNA (CYTOSINE-5)-METHYLTRANSFERASE 1"/>
    <property type="match status" value="1"/>
</dbReference>
<evidence type="ECO:0000256" key="6">
    <source>
        <dbReference type="ARBA" id="ARBA00047422"/>
    </source>
</evidence>
<protein>
    <recommendedName>
        <fullName evidence="1">DNA (cytosine-5-)-methyltransferase</fullName>
        <ecNumber evidence="1">2.1.1.37</ecNumber>
    </recommendedName>
</protein>
<accession>A0A6Y1FMY3</accession>
<dbReference type="InterPro" id="IPR031303">
    <property type="entry name" value="C5_meth_CS"/>
</dbReference>
<comment type="catalytic activity">
    <reaction evidence="6">
        <text>a 2'-deoxycytidine in DNA + S-adenosyl-L-methionine = a 5-methyl-2'-deoxycytidine in DNA + S-adenosyl-L-homocysteine + H(+)</text>
        <dbReference type="Rhea" id="RHEA:13681"/>
        <dbReference type="Rhea" id="RHEA-COMP:11369"/>
        <dbReference type="Rhea" id="RHEA-COMP:11370"/>
        <dbReference type="ChEBI" id="CHEBI:15378"/>
        <dbReference type="ChEBI" id="CHEBI:57856"/>
        <dbReference type="ChEBI" id="CHEBI:59789"/>
        <dbReference type="ChEBI" id="CHEBI:85452"/>
        <dbReference type="ChEBI" id="CHEBI:85454"/>
        <dbReference type="EC" id="2.1.1.37"/>
    </reaction>
</comment>
<comment type="caution">
    <text evidence="8">The sequence shown here is derived from an EMBL/GenBank/DDBJ whole genome shotgun (WGS) entry which is preliminary data.</text>
</comment>
<evidence type="ECO:0000256" key="3">
    <source>
        <dbReference type="ARBA" id="ARBA00022679"/>
    </source>
</evidence>
<comment type="caution">
    <text evidence="7">Lacks conserved residue(s) required for the propagation of feature annotation.</text>
</comment>
<dbReference type="PANTHER" id="PTHR10629">
    <property type="entry name" value="CYTOSINE-SPECIFIC METHYLTRANSFERASE"/>
    <property type="match status" value="1"/>
</dbReference>
<keyword evidence="5" id="KW-0680">Restriction system</keyword>
<sequence length="302" mass="33798">LAGKVIVQYFNNTQEDKKATHLCITIEPVIMIQRMLAKSLEIHNNKINVIEYTTKQGLVAKVTSMAVVDYIESILGSEDSGYSITKGVLSATHFGVPQKRMRFVIMGVKKEIAENITLPVGDFTEDSFRTVEDAIKDIENLKVATTVSEGSIGIPISNQPDSISELGQQLRNSKVLYNHIATDTTSHALERFKVIQQGCNFHDLPSELKTTYSDSSRTQNTIYLRLKYNEPSGTVVNVRKSMWIHPTLDRALSIREAARLQTFPDSFIFCGVKDSQYQQIGNAVPPMLAKALARHLCDYLDK</sequence>
<dbReference type="InterPro" id="IPR029063">
    <property type="entry name" value="SAM-dependent_MTases_sf"/>
</dbReference>
<dbReference type="GO" id="GO:0003886">
    <property type="term" value="F:DNA (cytosine-5-)-methyltransferase activity"/>
    <property type="evidence" value="ECO:0007669"/>
    <property type="project" value="UniProtKB-EC"/>
</dbReference>
<dbReference type="InterPro" id="IPR001525">
    <property type="entry name" value="C5_MeTfrase"/>
</dbReference>
<evidence type="ECO:0000256" key="7">
    <source>
        <dbReference type="PROSITE-ProRule" id="PRU01016"/>
    </source>
</evidence>
<evidence type="ECO:0000256" key="1">
    <source>
        <dbReference type="ARBA" id="ARBA00011975"/>
    </source>
</evidence>
<dbReference type="SUPFAM" id="SSF53335">
    <property type="entry name" value="S-adenosyl-L-methionine-dependent methyltransferases"/>
    <property type="match status" value="1"/>
</dbReference>
<name>A0A6Y1FMY3_SALDE</name>
<dbReference type="EMBL" id="DAAGNA010000134">
    <property type="protein sequence ID" value="HAB3742008.1"/>
    <property type="molecule type" value="Genomic_DNA"/>
</dbReference>
<dbReference type="Pfam" id="PF00145">
    <property type="entry name" value="DNA_methylase"/>
    <property type="match status" value="1"/>
</dbReference>
<dbReference type="Gene3D" id="3.40.50.150">
    <property type="entry name" value="Vaccinia Virus protein VP39"/>
    <property type="match status" value="1"/>
</dbReference>
<keyword evidence="2 7" id="KW-0489">Methyltransferase</keyword>
<evidence type="ECO:0000313" key="9">
    <source>
        <dbReference type="EMBL" id="HAE9595221.1"/>
    </source>
</evidence>
<gene>
    <name evidence="9" type="ORF">G4X31_004665</name>
    <name evidence="8" type="ORF">GBV43_22735</name>
</gene>
<dbReference type="GO" id="GO:0009307">
    <property type="term" value="P:DNA restriction-modification system"/>
    <property type="evidence" value="ECO:0007669"/>
    <property type="project" value="UniProtKB-KW"/>
</dbReference>
<organism evidence="8">
    <name type="scientific">Salmonella derby</name>
    <dbReference type="NCBI Taxonomy" id="28144"/>
    <lineage>
        <taxon>Bacteria</taxon>
        <taxon>Pseudomonadati</taxon>
        <taxon>Pseudomonadota</taxon>
        <taxon>Gammaproteobacteria</taxon>
        <taxon>Enterobacterales</taxon>
        <taxon>Enterobacteriaceae</taxon>
        <taxon>Salmonella</taxon>
    </lineage>
</organism>
<evidence type="ECO:0000256" key="4">
    <source>
        <dbReference type="ARBA" id="ARBA00022691"/>
    </source>
</evidence>
<dbReference type="InterPro" id="IPR050390">
    <property type="entry name" value="C5-Methyltransferase"/>
</dbReference>
<evidence type="ECO:0000313" key="8">
    <source>
        <dbReference type="EMBL" id="HAB3742008.1"/>
    </source>
</evidence>
<dbReference type="AlphaFoldDB" id="A0A6Y1FMY3"/>
<dbReference type="Gene3D" id="3.90.120.10">
    <property type="entry name" value="DNA Methylase, subunit A, domain 2"/>
    <property type="match status" value="1"/>
</dbReference>
<evidence type="ECO:0000256" key="5">
    <source>
        <dbReference type="ARBA" id="ARBA00022747"/>
    </source>
</evidence>
<dbReference type="PROSITE" id="PS51679">
    <property type="entry name" value="SAM_MT_C5"/>
    <property type="match status" value="1"/>
</dbReference>
<dbReference type="EMBL" id="DAATPR010000116">
    <property type="protein sequence ID" value="HAE9595221.1"/>
    <property type="molecule type" value="Genomic_DNA"/>
</dbReference>
<proteinExistence type="inferred from homology"/>
<feature type="non-terminal residue" evidence="8">
    <location>
        <position position="1"/>
    </location>
</feature>
<dbReference type="GO" id="GO:0032259">
    <property type="term" value="P:methylation"/>
    <property type="evidence" value="ECO:0007669"/>
    <property type="project" value="UniProtKB-KW"/>
</dbReference>
<keyword evidence="3 7" id="KW-0808">Transferase</keyword>
<dbReference type="EC" id="2.1.1.37" evidence="1"/>
<reference evidence="8" key="2">
    <citation type="submission" date="2019-10" db="EMBL/GenBank/DDBJ databases">
        <authorList>
            <consortium name="NCBI Pathogen Detection Project"/>
        </authorList>
    </citation>
    <scope>NUCLEOTIDE SEQUENCE</scope>
    <source>
        <strain evidence="8">Salmonella enterica</strain>
    </source>
</reference>
<comment type="similarity">
    <text evidence="7">Belongs to the class I-like SAM-binding methyltransferase superfamily. C5-methyltransferase family.</text>
</comment>
<dbReference type="PROSITE" id="PS00095">
    <property type="entry name" value="C5_MTASE_2"/>
    <property type="match status" value="1"/>
</dbReference>